<evidence type="ECO:0000259" key="12">
    <source>
        <dbReference type="Pfam" id="PF11861"/>
    </source>
</evidence>
<dbReference type="PANTHER" id="PTHR10920:SF13">
    <property type="entry name" value="PRE-RRNA 2'-O-RIBOSE RNA METHYLTRANSFERASE FTSJ3"/>
    <property type="match status" value="1"/>
</dbReference>
<evidence type="ECO:0000256" key="1">
    <source>
        <dbReference type="ARBA" id="ARBA00004604"/>
    </source>
</evidence>
<dbReference type="Gene3D" id="3.40.50.150">
    <property type="entry name" value="Vaccinia Virus protein VP39"/>
    <property type="match status" value="1"/>
</dbReference>
<reference evidence="14" key="1">
    <citation type="submission" date="2017-01" db="EMBL/GenBank/DDBJ databases">
        <authorList>
            <person name="Wang Y."/>
            <person name="White M."/>
            <person name="Kvist S."/>
            <person name="Moncalvo J.-M."/>
        </authorList>
    </citation>
    <scope>NUCLEOTIDE SEQUENCE [LARGE SCALE GENOMIC DNA]</scope>
    <source>
        <strain evidence="14">ID-206-W2</strain>
    </source>
</reference>
<evidence type="ECO:0000313" key="14">
    <source>
        <dbReference type="Proteomes" id="UP000187429"/>
    </source>
</evidence>
<accession>A0A1R1YLD5</accession>
<dbReference type="InterPro" id="IPR002877">
    <property type="entry name" value="RNA_MeTrfase_FtsJ_dom"/>
</dbReference>
<comment type="similarity">
    <text evidence="8">Belongs to the class I-like SAM-binding methyltransferase superfamily. RNA methyltransferase RlmE family. SPB1 subfamily.</text>
</comment>
<sequence length="915" mass="103989">MGFNKKSAKGRLDKYYHLAKEQGYRARSAFKLIQLNRKYNFLGSAKALIDLCAAPGGWLQVAQKYMPNSSIIIGVDLVPIKPIPSVITFAEDITTDKCRAILKQSLATWKADVVLHDGAPNVGSSWNQDAFTQSELVLSSLKLATEFLNKGGCFVTKVFRSKDYNNLIWVFNQLFEKVEATKPASSRNVSAEIFVVCQKFLAPKKIDPKFLDPKYVFEDLEVEKPKASIDIFAPEKKQKKRHREGYEEGNYSQHKKRPVMDFINDKDPASVLGSCNQLTFEDESKELALFPETNQDVIISCQDLRVLGKKDFRMLMKWRLVVRKRLNLDEKEKEAKSKPQTDDTNNTDEEDSQASENELDLLSKLEQKKARKERRRVNEKRQKQVIKMQLNMTTPMDIGMDQGDETLFSVKNKPDTKISDSKKIRKLTKEIDLDTAADLAEQPDSDEELEYYEPDIHEIKDKPLDSFGQVDSTKLHALSLENELDSMYERYTTKIRERDSKIDIKKKRSMEEEFRGFSSDDDEDKITGRKKKSSKSSKNDDNNSDDGLDVDSRRQRKLEIDDSDSDSGSSDDNSNRVPGYSSDSSDDEQEILEMKKQAKKDKIDLKNKKLLGVNASSVDDSIDSVGKLSKKASLWFDQPLFKDLSVNSILQSQKVSTAPLSTNKKRKGSELESNKSTTSTKKSKGDDGLFIPNSDDLEDGDLEVESLVPEVEEFVDPNEDAHDQRDYSQFANPEALTLAHALVNKKISKADLIDKYFNRHSYNDMGELPLWFSENERQFNRPNIPITKEAADMLRAKMKAINARPIKKIVEAKARKKLHANQRMSKLKAKAESMANNDDMTEAEKAKNIEKLMKSNVNKAANKKNKVKVVVAKGGNRGLKGRPKGTKGRYKMVDSRLKKDARAEKVKKSKGGKRR</sequence>
<feature type="binding site" evidence="8">
    <location>
        <position position="56"/>
    </location>
    <ligand>
        <name>S-adenosyl-L-methionine</name>
        <dbReference type="ChEBI" id="CHEBI:59789"/>
    </ligand>
</feature>
<dbReference type="SUPFAM" id="SSF53335">
    <property type="entry name" value="S-adenosyl-L-methionine-dependent methyltransferases"/>
    <property type="match status" value="1"/>
</dbReference>
<dbReference type="GO" id="GO:0016435">
    <property type="term" value="F:rRNA (guanine) methyltransferase activity"/>
    <property type="evidence" value="ECO:0007669"/>
    <property type="project" value="TreeGrafter"/>
</dbReference>
<comment type="subcellular location">
    <subcellularLocation>
        <location evidence="1 8">Nucleus</location>
        <location evidence="1 8">Nucleolus</location>
    </subcellularLocation>
</comment>
<evidence type="ECO:0000256" key="5">
    <source>
        <dbReference type="ARBA" id="ARBA00022679"/>
    </source>
</evidence>
<feature type="compositionally biased region" description="Basic and acidic residues" evidence="9">
    <location>
        <begin position="330"/>
        <end position="341"/>
    </location>
</feature>
<dbReference type="GO" id="GO:0000466">
    <property type="term" value="P:maturation of 5.8S rRNA from tricistronic rRNA transcript (SSU-rRNA, 5.8S rRNA, LSU-rRNA)"/>
    <property type="evidence" value="ECO:0007669"/>
    <property type="project" value="TreeGrafter"/>
</dbReference>
<dbReference type="OrthoDB" id="1287559at2759"/>
<feature type="binding site" evidence="8">
    <location>
        <position position="117"/>
    </location>
    <ligand>
        <name>S-adenosyl-L-methionine</name>
        <dbReference type="ChEBI" id="CHEBI:59789"/>
    </ligand>
</feature>
<evidence type="ECO:0000313" key="13">
    <source>
        <dbReference type="EMBL" id="OMJ27729.1"/>
    </source>
</evidence>
<dbReference type="EMBL" id="LSSM01000865">
    <property type="protein sequence ID" value="OMJ27729.1"/>
    <property type="molecule type" value="Genomic_DNA"/>
</dbReference>
<dbReference type="AlphaFoldDB" id="A0A1R1YLD5"/>
<feature type="binding site" evidence="8">
    <location>
        <position position="76"/>
    </location>
    <ligand>
        <name>S-adenosyl-L-methionine</name>
        <dbReference type="ChEBI" id="CHEBI:59789"/>
    </ligand>
</feature>
<feature type="compositionally biased region" description="Basic and acidic residues" evidence="9">
    <location>
        <begin position="499"/>
        <end position="515"/>
    </location>
</feature>
<keyword evidence="3 8" id="KW-0698">rRNA processing</keyword>
<dbReference type="PANTHER" id="PTHR10920">
    <property type="entry name" value="RIBOSOMAL RNA METHYLTRANSFERASE"/>
    <property type="match status" value="1"/>
</dbReference>
<keyword evidence="6 8" id="KW-0949">S-adenosyl-L-methionine</keyword>
<dbReference type="GO" id="GO:0000463">
    <property type="term" value="P:maturation of LSU-rRNA from tricistronic rRNA transcript (SSU-rRNA, 5.8S rRNA, LSU-rRNA)"/>
    <property type="evidence" value="ECO:0007669"/>
    <property type="project" value="TreeGrafter"/>
</dbReference>
<feature type="binding site" evidence="8">
    <location>
        <position position="58"/>
    </location>
    <ligand>
        <name>S-adenosyl-L-methionine</name>
        <dbReference type="ChEBI" id="CHEBI:59789"/>
    </ligand>
</feature>
<feature type="binding site" evidence="8">
    <location>
        <position position="92"/>
    </location>
    <ligand>
        <name>S-adenosyl-L-methionine</name>
        <dbReference type="ChEBI" id="CHEBI:59789"/>
    </ligand>
</feature>
<keyword evidence="7 8" id="KW-0539">Nucleus</keyword>
<evidence type="ECO:0000256" key="2">
    <source>
        <dbReference type="ARBA" id="ARBA00022517"/>
    </source>
</evidence>
<keyword evidence="4 8" id="KW-0489">Methyltransferase</keyword>
<evidence type="ECO:0000256" key="8">
    <source>
        <dbReference type="HAMAP-Rule" id="MF_03163"/>
    </source>
</evidence>
<name>A0A1R1YLD5_9FUNG</name>
<feature type="region of interest" description="Disordered" evidence="9">
    <location>
        <begin position="652"/>
        <end position="695"/>
    </location>
</feature>
<feature type="compositionally biased region" description="Basic residues" evidence="9">
    <location>
        <begin position="879"/>
        <end position="890"/>
    </location>
</feature>
<dbReference type="InterPro" id="IPR028589">
    <property type="entry name" value="SPB1-like"/>
</dbReference>
<feature type="compositionally biased region" description="Polar residues" evidence="9">
    <location>
        <begin position="652"/>
        <end position="662"/>
    </location>
</feature>
<keyword evidence="14" id="KW-1185">Reference proteome</keyword>
<dbReference type="Pfam" id="PF01728">
    <property type="entry name" value="FtsJ"/>
    <property type="match status" value="1"/>
</dbReference>
<dbReference type="GO" id="GO:0005730">
    <property type="term" value="C:nucleolus"/>
    <property type="evidence" value="ECO:0007669"/>
    <property type="project" value="UniProtKB-SubCell"/>
</dbReference>
<feature type="region of interest" description="Disordered" evidence="9">
    <location>
        <begin position="856"/>
        <end position="915"/>
    </location>
</feature>
<dbReference type="Pfam" id="PF07780">
    <property type="entry name" value="Spb1_C"/>
    <property type="match status" value="1"/>
</dbReference>
<dbReference type="InterPro" id="IPR029063">
    <property type="entry name" value="SAM-dependent_MTases_sf"/>
</dbReference>
<organism evidence="13 14">
    <name type="scientific">Smittium culicis</name>
    <dbReference type="NCBI Taxonomy" id="133412"/>
    <lineage>
        <taxon>Eukaryota</taxon>
        <taxon>Fungi</taxon>
        <taxon>Fungi incertae sedis</taxon>
        <taxon>Zoopagomycota</taxon>
        <taxon>Kickxellomycotina</taxon>
        <taxon>Harpellomycetes</taxon>
        <taxon>Harpellales</taxon>
        <taxon>Legeriomycetaceae</taxon>
        <taxon>Smittium</taxon>
    </lineage>
</organism>
<evidence type="ECO:0000256" key="4">
    <source>
        <dbReference type="ARBA" id="ARBA00022603"/>
    </source>
</evidence>
<proteinExistence type="inferred from homology"/>
<feature type="compositionally biased region" description="Acidic residues" evidence="9">
    <location>
        <begin position="345"/>
        <end position="359"/>
    </location>
</feature>
<keyword evidence="5 8" id="KW-0808">Transferase</keyword>
<dbReference type="FunFam" id="3.40.50.150:FF:000004">
    <property type="entry name" value="AdoMet-dependent rRNA methyltransferase SPB1"/>
    <property type="match status" value="1"/>
</dbReference>
<dbReference type="Proteomes" id="UP000187429">
    <property type="component" value="Unassembled WGS sequence"/>
</dbReference>
<feature type="domain" description="DUF3381" evidence="12">
    <location>
        <begin position="236"/>
        <end position="386"/>
    </location>
</feature>
<feature type="region of interest" description="Disordered" evidence="9">
    <location>
        <begin position="330"/>
        <end position="382"/>
    </location>
</feature>
<feature type="active site" description="Proton acceptor" evidence="8">
    <location>
        <position position="157"/>
    </location>
</feature>
<dbReference type="HAMAP" id="MF_01547">
    <property type="entry name" value="RNA_methyltr_E"/>
    <property type="match status" value="1"/>
</dbReference>
<dbReference type="InterPro" id="IPR024576">
    <property type="entry name" value="rRNA_MeTfrase_Spb1_DUF3381"/>
</dbReference>
<feature type="region of interest" description="Disordered" evidence="9">
    <location>
        <begin position="499"/>
        <end position="595"/>
    </location>
</feature>
<protein>
    <submittedName>
        <fullName evidence="13">27S pre-rRNA</fullName>
    </submittedName>
</protein>
<feature type="domain" description="Ribosomal RNA methyltransferase FtsJ" evidence="10">
    <location>
        <begin position="24"/>
        <end position="200"/>
    </location>
</feature>
<gene>
    <name evidence="13" type="ORF">AYI69_g2829</name>
</gene>
<feature type="compositionally biased region" description="Basic residues" evidence="9">
    <location>
        <begin position="369"/>
        <end position="378"/>
    </location>
</feature>
<feature type="compositionally biased region" description="Basic and acidic residues" evidence="9">
    <location>
        <begin position="891"/>
        <end position="906"/>
    </location>
</feature>
<evidence type="ECO:0000256" key="9">
    <source>
        <dbReference type="SAM" id="MobiDB-lite"/>
    </source>
</evidence>
<keyword evidence="2 8" id="KW-0690">Ribosome biogenesis</keyword>
<evidence type="ECO:0000259" key="10">
    <source>
        <dbReference type="Pfam" id="PF01728"/>
    </source>
</evidence>
<evidence type="ECO:0000256" key="6">
    <source>
        <dbReference type="ARBA" id="ARBA00022691"/>
    </source>
</evidence>
<evidence type="ECO:0000259" key="11">
    <source>
        <dbReference type="Pfam" id="PF07780"/>
    </source>
</evidence>
<feature type="domain" description="Ribosomal RNA methyltransferase SPB1-like C-terminal" evidence="11">
    <location>
        <begin position="710"/>
        <end position="908"/>
    </location>
</feature>
<comment type="caution">
    <text evidence="13">The sequence shown here is derived from an EMBL/GenBank/DDBJ whole genome shotgun (WGS) entry which is preliminary data.</text>
</comment>
<evidence type="ECO:0000256" key="7">
    <source>
        <dbReference type="ARBA" id="ARBA00023242"/>
    </source>
</evidence>
<dbReference type="InterPro" id="IPR050082">
    <property type="entry name" value="RNA_methyltr_RlmE"/>
</dbReference>
<dbReference type="GO" id="GO:0030687">
    <property type="term" value="C:preribosome, large subunit precursor"/>
    <property type="evidence" value="ECO:0007669"/>
    <property type="project" value="TreeGrafter"/>
</dbReference>
<dbReference type="HAMAP" id="MF_03163">
    <property type="entry name" value="RNA_methyltr_E_SPB1"/>
    <property type="match status" value="1"/>
</dbReference>
<dbReference type="InterPro" id="IPR015507">
    <property type="entry name" value="rRNA-MeTfrase_E"/>
</dbReference>
<evidence type="ECO:0000256" key="3">
    <source>
        <dbReference type="ARBA" id="ARBA00022552"/>
    </source>
</evidence>
<dbReference type="InterPro" id="IPR012920">
    <property type="entry name" value="rRNA_MeTfrase_SPB1-like_C"/>
</dbReference>
<dbReference type="GO" id="GO:0008650">
    <property type="term" value="F:rRNA (uridine-2'-O-)-methyltransferase activity"/>
    <property type="evidence" value="ECO:0007669"/>
    <property type="project" value="TreeGrafter"/>
</dbReference>
<dbReference type="Pfam" id="PF11861">
    <property type="entry name" value="DUF3381"/>
    <property type="match status" value="1"/>
</dbReference>
<feature type="compositionally biased region" description="Basic and acidic residues" evidence="9">
    <location>
        <begin position="550"/>
        <end position="560"/>
    </location>
</feature>